<keyword evidence="3" id="KW-0723">Serine/threonine-protein kinase</keyword>
<protein>
    <submittedName>
        <fullName evidence="15">Mitogen-activated protein kinase kinase kinase 7</fullName>
    </submittedName>
</protein>
<dbReference type="PANTHER" id="PTHR46716:SF1">
    <property type="entry name" value="MITOGEN-ACTIVATED PROTEIN KINASE KINASE KINASE 7"/>
    <property type="match status" value="1"/>
</dbReference>
<evidence type="ECO:0000256" key="1">
    <source>
        <dbReference type="ARBA" id="ARBA00004370"/>
    </source>
</evidence>
<feature type="transmembrane region" description="Helical" evidence="13">
    <location>
        <begin position="427"/>
        <end position="446"/>
    </location>
</feature>
<evidence type="ECO:0000256" key="8">
    <source>
        <dbReference type="ARBA" id="ARBA00022840"/>
    </source>
</evidence>
<sequence length="668" mass="74848">MAGKELVSHQQQFVEEINYDEIETEQVVGKGSFGVVWKGKWRGQYVAIKYINSEGEKKAFTVEVRQLSRVVHPNIVKLYGACTKNPVCLVMEYAEGGSLYNVLHCNPQPQYTAGHAMSWALQCARGVAYLHNMKPKPLIHRDLKPPNLLLVMGGQTLKICDFGTACDLNTYMTNNKGSAAWMAPEVFEGSRYTEKCDVFSWGQRPPLIENCPKPIEDLMTSYYIVDIESEEVNDNQVSKDNTLDVTDNIDSEINRYPANGTIKADGPNAWELPSSDPSLESPILKIKNTAQSNSTTDKDLDNVYRLLDADLRPLTPDQTCERSKEIFEEHKQLAQEYLKVQTEIALLGQHKNEMLKNLTIDSLRQQEELKKLEDEKESLIKLYRNLKRQLEIMKNQRMNNPLLNNPQIGPTVSGNSGWPSQEDSWRFANFPGIVPSVGIMAFAFMCHHNTFLIYESIERATQQKWDIVTHWSLFTSFLIAAAFGIIGYATFTAYVQGDLMENYCWDDDLMNFARVMFYLLFLSNVIMTAIKGTDELEDHTAYVPNSDRKYLIITLTIVVVAYLISMSTDCLGVVLELNGILAAVPLAYVLPGLCYLKLEDGPVFSSKKLPALGLMSAGVFAAVSGLLLLILNSDTSGSCVHGKVMPYCIEGSNSTGFNSSMKTITSPI</sequence>
<evidence type="ECO:0000256" key="4">
    <source>
        <dbReference type="ARBA" id="ARBA00022679"/>
    </source>
</evidence>
<dbReference type="CDD" id="cd14686">
    <property type="entry name" value="bZIP"/>
    <property type="match status" value="1"/>
</dbReference>
<dbReference type="PROSITE" id="PS50011">
    <property type="entry name" value="PROTEIN_KINASE_DOM"/>
    <property type="match status" value="1"/>
</dbReference>
<keyword evidence="9 13" id="KW-1133">Transmembrane helix</keyword>
<comment type="similarity">
    <text evidence="2">Belongs to the protein kinase superfamily. STE Ser/Thr protein kinase family. MAP kinase kinase kinase subfamily.</text>
</comment>
<dbReference type="PROSITE" id="PS00107">
    <property type="entry name" value="PROTEIN_KINASE_ATP"/>
    <property type="match status" value="1"/>
</dbReference>
<evidence type="ECO:0000256" key="6">
    <source>
        <dbReference type="ARBA" id="ARBA00022741"/>
    </source>
</evidence>
<dbReference type="InterPro" id="IPR000719">
    <property type="entry name" value="Prot_kinase_dom"/>
</dbReference>
<dbReference type="GO" id="GO:0019899">
    <property type="term" value="F:enzyme binding"/>
    <property type="evidence" value="ECO:0007669"/>
    <property type="project" value="UniProtKB-ARBA"/>
</dbReference>
<dbReference type="GO" id="GO:0016020">
    <property type="term" value="C:membrane"/>
    <property type="evidence" value="ECO:0007669"/>
    <property type="project" value="UniProtKB-SubCell"/>
</dbReference>
<evidence type="ECO:0000256" key="3">
    <source>
        <dbReference type="ARBA" id="ARBA00022527"/>
    </source>
</evidence>
<feature type="transmembrane region" description="Helical" evidence="13">
    <location>
        <begin position="467"/>
        <end position="491"/>
    </location>
</feature>
<evidence type="ECO:0000256" key="11">
    <source>
        <dbReference type="PROSITE-ProRule" id="PRU10141"/>
    </source>
</evidence>
<keyword evidence="5 13" id="KW-0812">Transmembrane</keyword>
<feature type="domain" description="Protein kinase" evidence="14">
    <location>
        <begin position="22"/>
        <end position="271"/>
    </location>
</feature>
<feature type="transmembrane region" description="Helical" evidence="13">
    <location>
        <begin position="511"/>
        <end position="530"/>
    </location>
</feature>
<dbReference type="Gene3D" id="3.30.200.20">
    <property type="entry name" value="Phosphorylase Kinase, domain 1"/>
    <property type="match status" value="1"/>
</dbReference>
<accession>A0A0N0BHF9</accession>
<dbReference type="Pfam" id="PF00069">
    <property type="entry name" value="Pkinase"/>
    <property type="match status" value="1"/>
</dbReference>
<dbReference type="InterPro" id="IPR013057">
    <property type="entry name" value="AA_transpt_TM"/>
</dbReference>
<dbReference type="InterPro" id="IPR017441">
    <property type="entry name" value="Protein_kinase_ATP_BS"/>
</dbReference>
<feature type="coiled-coil region" evidence="12">
    <location>
        <begin position="355"/>
        <end position="396"/>
    </location>
</feature>
<feature type="binding site" evidence="11">
    <location>
        <position position="49"/>
    </location>
    <ligand>
        <name>ATP</name>
        <dbReference type="ChEBI" id="CHEBI:30616"/>
    </ligand>
</feature>
<dbReference type="InterPro" id="IPR008271">
    <property type="entry name" value="Ser/Thr_kinase_AS"/>
</dbReference>
<dbReference type="PANTHER" id="PTHR46716">
    <property type="entry name" value="MITOGEN-ACTIVATED PROTEIN KINASE KINASE KINASE 7"/>
    <property type="match status" value="1"/>
</dbReference>
<evidence type="ECO:0000256" key="7">
    <source>
        <dbReference type="ARBA" id="ARBA00022777"/>
    </source>
</evidence>
<dbReference type="GO" id="GO:0043123">
    <property type="term" value="P:positive regulation of canonical NF-kappaB signal transduction"/>
    <property type="evidence" value="ECO:0007669"/>
    <property type="project" value="TreeGrafter"/>
</dbReference>
<dbReference type="Proteomes" id="UP000053105">
    <property type="component" value="Unassembled WGS sequence"/>
</dbReference>
<keyword evidence="8 11" id="KW-0067">ATP-binding</keyword>
<dbReference type="FunFam" id="3.30.200.20:FF:000152">
    <property type="entry name" value="Mitogen-activated protein kinase kinase kinase 7"/>
    <property type="match status" value="1"/>
</dbReference>
<keyword evidence="16" id="KW-1185">Reference proteome</keyword>
<evidence type="ECO:0000259" key="14">
    <source>
        <dbReference type="PROSITE" id="PS50011"/>
    </source>
</evidence>
<dbReference type="SMART" id="SM00220">
    <property type="entry name" value="S_TKc"/>
    <property type="match status" value="1"/>
</dbReference>
<dbReference type="EMBL" id="KQ435756">
    <property type="protein sequence ID" value="KOX75998.1"/>
    <property type="molecule type" value="Genomic_DNA"/>
</dbReference>
<dbReference type="STRING" id="166423.A0A0N0BHF9"/>
<dbReference type="SUPFAM" id="SSF56112">
    <property type="entry name" value="Protein kinase-like (PK-like)"/>
    <property type="match status" value="1"/>
</dbReference>
<keyword evidence="7 15" id="KW-0418">Kinase</keyword>
<reference evidence="15 16" key="1">
    <citation type="submission" date="2015-07" db="EMBL/GenBank/DDBJ databases">
        <title>The genome of Melipona quadrifasciata.</title>
        <authorList>
            <person name="Pan H."/>
            <person name="Kapheim K."/>
        </authorList>
    </citation>
    <scope>NUCLEOTIDE SEQUENCE [LARGE SCALE GENOMIC DNA]</scope>
    <source>
        <strain evidence="15">0111107301</strain>
        <tissue evidence="15">Whole body</tissue>
    </source>
</reference>
<feature type="transmembrane region" description="Helical" evidence="13">
    <location>
        <begin position="610"/>
        <end position="631"/>
    </location>
</feature>
<evidence type="ECO:0000256" key="9">
    <source>
        <dbReference type="ARBA" id="ARBA00022989"/>
    </source>
</evidence>
<evidence type="ECO:0000313" key="16">
    <source>
        <dbReference type="Proteomes" id="UP000053105"/>
    </source>
</evidence>
<dbReference type="GO" id="GO:0006955">
    <property type="term" value="P:immune response"/>
    <property type="evidence" value="ECO:0007669"/>
    <property type="project" value="TreeGrafter"/>
</dbReference>
<feature type="transmembrane region" description="Helical" evidence="13">
    <location>
        <begin position="580"/>
        <end position="598"/>
    </location>
</feature>
<dbReference type="GO" id="GO:0005524">
    <property type="term" value="F:ATP binding"/>
    <property type="evidence" value="ECO:0007669"/>
    <property type="project" value="UniProtKB-UniRule"/>
</dbReference>
<evidence type="ECO:0000313" key="15">
    <source>
        <dbReference type="EMBL" id="KOX75998.1"/>
    </source>
</evidence>
<dbReference type="GO" id="GO:0004709">
    <property type="term" value="F:MAP kinase kinase kinase activity"/>
    <property type="evidence" value="ECO:0007669"/>
    <property type="project" value="TreeGrafter"/>
</dbReference>
<dbReference type="AlphaFoldDB" id="A0A0N0BHF9"/>
<keyword evidence="4" id="KW-0808">Transferase</keyword>
<gene>
    <name evidence="15" type="ORF">WN51_12428</name>
</gene>
<keyword evidence="10 13" id="KW-0472">Membrane</keyword>
<dbReference type="InterPro" id="IPR011009">
    <property type="entry name" value="Kinase-like_dom_sf"/>
</dbReference>
<evidence type="ECO:0000256" key="5">
    <source>
        <dbReference type="ARBA" id="ARBA00022692"/>
    </source>
</evidence>
<evidence type="ECO:0000256" key="13">
    <source>
        <dbReference type="SAM" id="Phobius"/>
    </source>
</evidence>
<dbReference type="OrthoDB" id="10261027at2759"/>
<evidence type="ECO:0000256" key="10">
    <source>
        <dbReference type="ARBA" id="ARBA00023136"/>
    </source>
</evidence>
<dbReference type="Gene3D" id="1.10.510.10">
    <property type="entry name" value="Transferase(Phosphotransferase) domain 1"/>
    <property type="match status" value="1"/>
</dbReference>
<dbReference type="PROSITE" id="PS00108">
    <property type="entry name" value="PROTEIN_KINASE_ST"/>
    <property type="match status" value="1"/>
</dbReference>
<keyword evidence="6 11" id="KW-0547">Nucleotide-binding</keyword>
<evidence type="ECO:0000256" key="2">
    <source>
        <dbReference type="ARBA" id="ARBA00006529"/>
    </source>
</evidence>
<evidence type="ECO:0000256" key="12">
    <source>
        <dbReference type="SAM" id="Coils"/>
    </source>
</evidence>
<dbReference type="GO" id="GO:0007254">
    <property type="term" value="P:JNK cascade"/>
    <property type="evidence" value="ECO:0007669"/>
    <property type="project" value="TreeGrafter"/>
</dbReference>
<dbReference type="Pfam" id="PF01490">
    <property type="entry name" value="Aa_trans"/>
    <property type="match status" value="1"/>
</dbReference>
<proteinExistence type="inferred from homology"/>
<feature type="transmembrane region" description="Helical" evidence="13">
    <location>
        <begin position="550"/>
        <end position="574"/>
    </location>
</feature>
<keyword evidence="12" id="KW-0175">Coiled coil</keyword>
<organism evidence="15 16">
    <name type="scientific">Melipona quadrifasciata</name>
    <dbReference type="NCBI Taxonomy" id="166423"/>
    <lineage>
        <taxon>Eukaryota</taxon>
        <taxon>Metazoa</taxon>
        <taxon>Ecdysozoa</taxon>
        <taxon>Arthropoda</taxon>
        <taxon>Hexapoda</taxon>
        <taxon>Insecta</taxon>
        <taxon>Pterygota</taxon>
        <taxon>Neoptera</taxon>
        <taxon>Endopterygota</taxon>
        <taxon>Hymenoptera</taxon>
        <taxon>Apocrita</taxon>
        <taxon>Aculeata</taxon>
        <taxon>Apoidea</taxon>
        <taxon>Anthophila</taxon>
        <taxon>Apidae</taxon>
        <taxon>Melipona</taxon>
    </lineage>
</organism>
<name>A0A0N0BHF9_9HYME</name>
<comment type="subcellular location">
    <subcellularLocation>
        <location evidence="1">Membrane</location>
    </subcellularLocation>
</comment>